<keyword evidence="7 10" id="KW-0472">Membrane</keyword>
<accession>A0AA38HQN6</accession>
<dbReference type="GO" id="GO:0005886">
    <property type="term" value="C:plasma membrane"/>
    <property type="evidence" value="ECO:0007669"/>
    <property type="project" value="UniProtKB-SubCell"/>
</dbReference>
<feature type="transmembrane region" description="Helical" evidence="10">
    <location>
        <begin position="294"/>
        <end position="316"/>
    </location>
</feature>
<dbReference type="Pfam" id="PF02949">
    <property type="entry name" value="7tm_6"/>
    <property type="match status" value="1"/>
</dbReference>
<keyword evidence="2" id="KW-1003">Cell membrane</keyword>
<dbReference type="GO" id="GO:0005549">
    <property type="term" value="F:odorant binding"/>
    <property type="evidence" value="ECO:0007669"/>
    <property type="project" value="InterPro"/>
</dbReference>
<evidence type="ECO:0000256" key="7">
    <source>
        <dbReference type="ARBA" id="ARBA00023136"/>
    </source>
</evidence>
<reference evidence="11" key="1">
    <citation type="journal article" date="2023" name="G3 (Bethesda)">
        <title>Whole genome assemblies of Zophobas morio and Tenebrio molitor.</title>
        <authorList>
            <person name="Kaur S."/>
            <person name="Stinson S.A."/>
            <person name="diCenzo G.C."/>
        </authorList>
    </citation>
    <scope>NUCLEOTIDE SEQUENCE</scope>
    <source>
        <strain evidence="11">QUZm001</strain>
    </source>
</reference>
<feature type="transmembrane region" description="Helical" evidence="10">
    <location>
        <begin position="186"/>
        <end position="210"/>
    </location>
</feature>
<dbReference type="InterPro" id="IPR004117">
    <property type="entry name" value="7tm6_olfct_rcpt"/>
</dbReference>
<keyword evidence="9 10" id="KW-0807">Transducer</keyword>
<evidence type="ECO:0000256" key="1">
    <source>
        <dbReference type="ARBA" id="ARBA00004651"/>
    </source>
</evidence>
<dbReference type="GO" id="GO:0004984">
    <property type="term" value="F:olfactory receptor activity"/>
    <property type="evidence" value="ECO:0007669"/>
    <property type="project" value="InterPro"/>
</dbReference>
<comment type="caution">
    <text evidence="11">The sequence shown here is derived from an EMBL/GenBank/DDBJ whole genome shotgun (WGS) entry which is preliminary data.</text>
</comment>
<dbReference type="AlphaFoldDB" id="A0AA38HQN6"/>
<keyword evidence="8 10" id="KW-0675">Receptor</keyword>
<evidence type="ECO:0000256" key="2">
    <source>
        <dbReference type="ARBA" id="ARBA00022475"/>
    </source>
</evidence>
<evidence type="ECO:0000256" key="5">
    <source>
        <dbReference type="ARBA" id="ARBA00022725"/>
    </source>
</evidence>
<evidence type="ECO:0000256" key="10">
    <source>
        <dbReference type="RuleBase" id="RU351113"/>
    </source>
</evidence>
<evidence type="ECO:0000313" key="11">
    <source>
        <dbReference type="EMBL" id="KAJ3642130.1"/>
    </source>
</evidence>
<evidence type="ECO:0000313" key="12">
    <source>
        <dbReference type="Proteomes" id="UP001168821"/>
    </source>
</evidence>
<keyword evidence="3 10" id="KW-0716">Sensory transduction</keyword>
<evidence type="ECO:0000256" key="3">
    <source>
        <dbReference type="ARBA" id="ARBA00022606"/>
    </source>
</evidence>
<keyword evidence="4 10" id="KW-0812">Transmembrane</keyword>
<evidence type="ECO:0000256" key="8">
    <source>
        <dbReference type="ARBA" id="ARBA00023170"/>
    </source>
</evidence>
<gene>
    <name evidence="11" type="ORF">Zmor_024939</name>
</gene>
<evidence type="ECO:0000256" key="9">
    <source>
        <dbReference type="ARBA" id="ARBA00023224"/>
    </source>
</evidence>
<evidence type="ECO:0000256" key="6">
    <source>
        <dbReference type="ARBA" id="ARBA00022989"/>
    </source>
</evidence>
<sequence length="386" mass="44521">MSKMKADEKFLNHSLKQLRIRQFWTQKGHSVSFAFYFRYFLVVIVGTPFWVGLLVHFITVIRDDLDVSLSGDVSVLTSVIGLHFMSFTIVWKHKYISDLFNALTAPTEFGKPDNFEKTVRRLNLYSKSYACYCVSGTFTYALLRYQAIPQCMRDNEEKGLHEVCGTITPSWSPLGINFNRFPNRQLLLIVQLISVLIIICGGTAISFTTFELATVIVLKMKHLHRLLRHAFDDTKEVIWWKNLDHCIKYHRHIIKLQELFDMQYKFPNGSYVLLVGIVIAGLANQYMKEKNFGAIIHLGGWVFSFFICCHAGQILLTESMLIPNAIYNSKWYKLPVDFQKIVLMIITRSQKPMELHAAPIGVMSHEFFITLVKTSTSYFALLSQTT</sequence>
<dbReference type="PANTHER" id="PTHR21137:SF35">
    <property type="entry name" value="ODORANT RECEPTOR 19A-RELATED"/>
    <property type="match status" value="1"/>
</dbReference>
<feature type="transmembrane region" description="Helical" evidence="10">
    <location>
        <begin position="269"/>
        <end position="287"/>
    </location>
</feature>
<dbReference type="GO" id="GO:0007165">
    <property type="term" value="P:signal transduction"/>
    <property type="evidence" value="ECO:0007669"/>
    <property type="project" value="UniProtKB-KW"/>
</dbReference>
<keyword evidence="12" id="KW-1185">Reference proteome</keyword>
<comment type="similarity">
    <text evidence="10">Belongs to the insect chemoreceptor superfamily. Heteromeric odorant receptor channel (TC 1.A.69) family.</text>
</comment>
<dbReference type="PANTHER" id="PTHR21137">
    <property type="entry name" value="ODORANT RECEPTOR"/>
    <property type="match status" value="1"/>
</dbReference>
<proteinExistence type="inferred from homology"/>
<keyword evidence="6 10" id="KW-1133">Transmembrane helix</keyword>
<feature type="transmembrane region" description="Helical" evidence="10">
    <location>
        <begin position="36"/>
        <end position="61"/>
    </location>
</feature>
<comment type="caution">
    <text evidence="10">Lacks conserved residue(s) required for the propagation of feature annotation.</text>
</comment>
<feature type="transmembrane region" description="Helical" evidence="10">
    <location>
        <begin position="73"/>
        <end position="91"/>
    </location>
</feature>
<comment type="subcellular location">
    <subcellularLocation>
        <location evidence="1 10">Cell membrane</location>
        <topology evidence="1 10">Multi-pass membrane protein</topology>
    </subcellularLocation>
</comment>
<name>A0AA38HQN6_9CUCU</name>
<organism evidence="11 12">
    <name type="scientific">Zophobas morio</name>
    <dbReference type="NCBI Taxonomy" id="2755281"/>
    <lineage>
        <taxon>Eukaryota</taxon>
        <taxon>Metazoa</taxon>
        <taxon>Ecdysozoa</taxon>
        <taxon>Arthropoda</taxon>
        <taxon>Hexapoda</taxon>
        <taxon>Insecta</taxon>
        <taxon>Pterygota</taxon>
        <taxon>Neoptera</taxon>
        <taxon>Endopterygota</taxon>
        <taxon>Coleoptera</taxon>
        <taxon>Polyphaga</taxon>
        <taxon>Cucujiformia</taxon>
        <taxon>Tenebrionidae</taxon>
        <taxon>Zophobas</taxon>
    </lineage>
</organism>
<dbReference type="Proteomes" id="UP001168821">
    <property type="component" value="Unassembled WGS sequence"/>
</dbReference>
<keyword evidence="5 10" id="KW-0552">Olfaction</keyword>
<dbReference type="EMBL" id="JALNTZ010000008">
    <property type="protein sequence ID" value="KAJ3642130.1"/>
    <property type="molecule type" value="Genomic_DNA"/>
</dbReference>
<protein>
    <recommendedName>
        <fullName evidence="10">Odorant receptor</fullName>
    </recommendedName>
</protein>
<evidence type="ECO:0000256" key="4">
    <source>
        <dbReference type="ARBA" id="ARBA00022692"/>
    </source>
</evidence>